<name>A0A426ZC99_ENSVE</name>
<feature type="transmembrane region" description="Helical" evidence="2">
    <location>
        <begin position="45"/>
        <end position="64"/>
    </location>
</feature>
<dbReference type="AlphaFoldDB" id="A0A426ZC99"/>
<evidence type="ECO:0000313" key="3">
    <source>
        <dbReference type="EMBL" id="RRT61594.1"/>
    </source>
</evidence>
<evidence type="ECO:0000256" key="1">
    <source>
        <dbReference type="SAM" id="MobiDB-lite"/>
    </source>
</evidence>
<sequence length="187" mass="20166">MHEVFLCGEKELPVGDSSPVGDESRWRPAGDGPHGGTDEEQRIRYFFLLFFSFFSLFVSFFLFLPQSITDNQIDPDTWYEALPLIAWTATSSSVSPTTIVATSLSSSTSSTTPVAATTTTTISTGYPSSTDIDSIHLGACLGDDYNTIVGVSRCSSIVASLTRLTSTGFKAFRRHVTVSVSCRGHAS</sequence>
<proteinExistence type="predicted"/>
<comment type="caution">
    <text evidence="3">The sequence shown here is derived from an EMBL/GenBank/DDBJ whole genome shotgun (WGS) entry which is preliminary data.</text>
</comment>
<keyword evidence="2" id="KW-0472">Membrane</keyword>
<keyword evidence="2" id="KW-0812">Transmembrane</keyword>
<dbReference type="Proteomes" id="UP000287651">
    <property type="component" value="Unassembled WGS sequence"/>
</dbReference>
<reference evidence="3 4" key="1">
    <citation type="journal article" date="2014" name="Agronomy (Basel)">
        <title>A Draft Genome Sequence for Ensete ventricosum, the Drought-Tolerant Tree Against Hunger.</title>
        <authorList>
            <person name="Harrison J."/>
            <person name="Moore K.A."/>
            <person name="Paszkiewicz K."/>
            <person name="Jones T."/>
            <person name="Grant M."/>
            <person name="Ambacheew D."/>
            <person name="Muzemil S."/>
            <person name="Studholme D.J."/>
        </authorList>
    </citation>
    <scope>NUCLEOTIDE SEQUENCE [LARGE SCALE GENOMIC DNA]</scope>
</reference>
<organism evidence="3 4">
    <name type="scientific">Ensete ventricosum</name>
    <name type="common">Abyssinian banana</name>
    <name type="synonym">Musa ensete</name>
    <dbReference type="NCBI Taxonomy" id="4639"/>
    <lineage>
        <taxon>Eukaryota</taxon>
        <taxon>Viridiplantae</taxon>
        <taxon>Streptophyta</taxon>
        <taxon>Embryophyta</taxon>
        <taxon>Tracheophyta</taxon>
        <taxon>Spermatophyta</taxon>
        <taxon>Magnoliopsida</taxon>
        <taxon>Liliopsida</taxon>
        <taxon>Zingiberales</taxon>
        <taxon>Musaceae</taxon>
        <taxon>Ensete</taxon>
    </lineage>
</organism>
<accession>A0A426ZC99</accession>
<keyword evidence="2" id="KW-1133">Transmembrane helix</keyword>
<protein>
    <submittedName>
        <fullName evidence="3">Uncharacterized protein</fullName>
    </submittedName>
</protein>
<dbReference type="EMBL" id="AMZH03007330">
    <property type="protein sequence ID" value="RRT61594.1"/>
    <property type="molecule type" value="Genomic_DNA"/>
</dbReference>
<evidence type="ECO:0000313" key="4">
    <source>
        <dbReference type="Proteomes" id="UP000287651"/>
    </source>
</evidence>
<gene>
    <name evidence="3" type="ORF">B296_00026697</name>
</gene>
<feature type="region of interest" description="Disordered" evidence="1">
    <location>
        <begin position="11"/>
        <end position="36"/>
    </location>
</feature>
<evidence type="ECO:0000256" key="2">
    <source>
        <dbReference type="SAM" id="Phobius"/>
    </source>
</evidence>